<evidence type="ECO:0000313" key="2">
    <source>
        <dbReference type="EMBL" id="PWW81801.1"/>
    </source>
</evidence>
<reference evidence="3" key="1">
    <citation type="submission" date="2017-10" db="EMBL/GenBank/DDBJ databases">
        <authorList>
            <person name="Gaisin V.A."/>
            <person name="Rysina M.S."/>
            <person name="Grouzdev D.S."/>
        </authorList>
    </citation>
    <scope>NUCLEOTIDE SEQUENCE [LARGE SCALE GENOMIC DNA]</scope>
    <source>
        <strain evidence="3">V1</strain>
    </source>
</reference>
<dbReference type="CDD" id="cd04301">
    <property type="entry name" value="NAT_SF"/>
    <property type="match status" value="1"/>
</dbReference>
<gene>
    <name evidence="2" type="ORF">CR164_08240</name>
</gene>
<dbReference type="PROSITE" id="PS51186">
    <property type="entry name" value="GNAT"/>
    <property type="match status" value="1"/>
</dbReference>
<dbReference type="RefSeq" id="WP_110023448.1">
    <property type="nucleotide sequence ID" value="NZ_PDNZ01000005.1"/>
</dbReference>
<accession>A0A317T8P0</accession>
<keyword evidence="3" id="KW-1185">Reference proteome</keyword>
<sequence length="170" mass="19290">MYTHRPLQKKDLKCICAFPQSAEELFYMFPKARYPLTPEQLFDAVRNRRDPLVALVNNVIAGYGNFIEVGRGGHCSIGNLIIEPAHRGKGVASYLVGTFVDMAFQRYAASYVRISCFCHNVAGLLLYYKLGFRPVDLEEREGPDSERVALIHMHLNREDSVEQGVFQESC</sequence>
<dbReference type="InterPro" id="IPR016181">
    <property type="entry name" value="Acyl_CoA_acyltransferase"/>
</dbReference>
<dbReference type="GO" id="GO:0016747">
    <property type="term" value="F:acyltransferase activity, transferring groups other than amino-acyl groups"/>
    <property type="evidence" value="ECO:0007669"/>
    <property type="project" value="InterPro"/>
</dbReference>
<organism evidence="2 3">
    <name type="scientific">Prosthecochloris marina</name>
    <dbReference type="NCBI Taxonomy" id="2017681"/>
    <lineage>
        <taxon>Bacteria</taxon>
        <taxon>Pseudomonadati</taxon>
        <taxon>Chlorobiota</taxon>
        <taxon>Chlorobiia</taxon>
        <taxon>Chlorobiales</taxon>
        <taxon>Chlorobiaceae</taxon>
        <taxon>Prosthecochloris</taxon>
    </lineage>
</organism>
<comment type="caution">
    <text evidence="2">The sequence shown here is derived from an EMBL/GenBank/DDBJ whole genome shotgun (WGS) entry which is preliminary data.</text>
</comment>
<dbReference type="Pfam" id="PF00583">
    <property type="entry name" value="Acetyltransf_1"/>
    <property type="match status" value="1"/>
</dbReference>
<name>A0A317T8P0_9CHLB</name>
<keyword evidence="2" id="KW-0808">Transferase</keyword>
<proteinExistence type="predicted"/>
<protein>
    <submittedName>
        <fullName evidence="2">GNAT family N-acetyltransferase</fullName>
    </submittedName>
</protein>
<dbReference type="InterPro" id="IPR000182">
    <property type="entry name" value="GNAT_dom"/>
</dbReference>
<dbReference type="AlphaFoldDB" id="A0A317T8P0"/>
<evidence type="ECO:0000259" key="1">
    <source>
        <dbReference type="PROSITE" id="PS51186"/>
    </source>
</evidence>
<dbReference type="SUPFAM" id="SSF55729">
    <property type="entry name" value="Acyl-CoA N-acyltransferases (Nat)"/>
    <property type="match status" value="1"/>
</dbReference>
<dbReference type="Proteomes" id="UP000246278">
    <property type="component" value="Unassembled WGS sequence"/>
</dbReference>
<feature type="domain" description="N-acetyltransferase" evidence="1">
    <location>
        <begin position="12"/>
        <end position="158"/>
    </location>
</feature>
<dbReference type="OrthoDB" id="9792929at2"/>
<dbReference type="Gene3D" id="3.40.630.30">
    <property type="match status" value="1"/>
</dbReference>
<dbReference type="EMBL" id="PDNZ01000005">
    <property type="protein sequence ID" value="PWW81801.1"/>
    <property type="molecule type" value="Genomic_DNA"/>
</dbReference>
<evidence type="ECO:0000313" key="3">
    <source>
        <dbReference type="Proteomes" id="UP000246278"/>
    </source>
</evidence>